<dbReference type="InterPro" id="IPR058361">
    <property type="entry name" value="DUF8048"/>
</dbReference>
<feature type="domain" description="DUF8048" evidence="2">
    <location>
        <begin position="24"/>
        <end position="137"/>
    </location>
</feature>
<protein>
    <recommendedName>
        <fullName evidence="2">DUF8048 domain-containing protein</fullName>
    </recommendedName>
</protein>
<dbReference type="AlphaFoldDB" id="A0ABD5M6C4"/>
<evidence type="ECO:0000313" key="4">
    <source>
        <dbReference type="Proteomes" id="UP001570511"/>
    </source>
</evidence>
<name>A0ABD5M6C4_9EURY</name>
<feature type="region of interest" description="Disordered" evidence="1">
    <location>
        <begin position="1"/>
        <end position="25"/>
    </location>
</feature>
<gene>
    <name evidence="3" type="ORF">OS889_00455</name>
</gene>
<organism evidence="3 4">
    <name type="scientific">Halobellus rubicundus</name>
    <dbReference type="NCBI Taxonomy" id="2996466"/>
    <lineage>
        <taxon>Archaea</taxon>
        <taxon>Methanobacteriati</taxon>
        <taxon>Methanobacteriota</taxon>
        <taxon>Stenosarchaea group</taxon>
        <taxon>Halobacteria</taxon>
        <taxon>Halobacteriales</taxon>
        <taxon>Haloferacaceae</taxon>
        <taxon>Halobellus</taxon>
    </lineage>
</organism>
<dbReference type="Proteomes" id="UP001570511">
    <property type="component" value="Unassembled WGS sequence"/>
</dbReference>
<proteinExistence type="predicted"/>
<sequence length="143" mass="15291">MIGDGAPRGGDEPEDADSEGPTVPLDGDVLLYAGATASVAPGQLGPLLRRVQAALGGRIDRYRRAYECVADDGARAVFLCPEGHWAELGAELELTDKEAEAAERAHAQQLRRIGTEQGRRDELETALEIREAVVIGRDEGAKE</sequence>
<dbReference type="Pfam" id="PF26222">
    <property type="entry name" value="DUF8048"/>
    <property type="match status" value="1"/>
</dbReference>
<keyword evidence="4" id="KW-1185">Reference proteome</keyword>
<accession>A0ABD5M6C4</accession>
<reference evidence="3 4" key="1">
    <citation type="submission" date="2024-08" db="EMBL/GenBank/DDBJ databases">
        <title>Halobellus sp. MBLA0158 whole genome sequence.</title>
        <authorList>
            <person name="Hwang C.Y."/>
            <person name="Cho E.-S."/>
            <person name="Seo M.-J."/>
        </authorList>
    </citation>
    <scope>NUCLEOTIDE SEQUENCE [LARGE SCALE GENOMIC DNA]</scope>
    <source>
        <strain evidence="3 4">MBLA0158</strain>
    </source>
</reference>
<evidence type="ECO:0000313" key="3">
    <source>
        <dbReference type="EMBL" id="MFA1609475.1"/>
    </source>
</evidence>
<evidence type="ECO:0000259" key="2">
    <source>
        <dbReference type="Pfam" id="PF26222"/>
    </source>
</evidence>
<evidence type="ECO:0000256" key="1">
    <source>
        <dbReference type="SAM" id="MobiDB-lite"/>
    </source>
</evidence>
<dbReference type="RefSeq" id="WP_372386515.1">
    <property type="nucleotide sequence ID" value="NZ_JBGNYA010000001.1"/>
</dbReference>
<comment type="caution">
    <text evidence="3">The sequence shown here is derived from an EMBL/GenBank/DDBJ whole genome shotgun (WGS) entry which is preliminary data.</text>
</comment>
<dbReference type="EMBL" id="JBGNYA010000001">
    <property type="protein sequence ID" value="MFA1609475.1"/>
    <property type="molecule type" value="Genomic_DNA"/>
</dbReference>